<keyword evidence="3" id="KW-1185">Reference proteome</keyword>
<reference evidence="2 3" key="1">
    <citation type="submission" date="2016-02" db="EMBL/GenBank/DDBJ databases">
        <authorList>
            <person name="Wen L."/>
            <person name="He K."/>
            <person name="Yang H."/>
        </authorList>
    </citation>
    <scope>NUCLEOTIDE SEQUENCE [LARGE SCALE GENOMIC DNA]</scope>
    <source>
        <strain evidence="2 3">DSM 22607</strain>
    </source>
</reference>
<evidence type="ECO:0000313" key="2">
    <source>
        <dbReference type="EMBL" id="KXK64126.1"/>
    </source>
</evidence>
<dbReference type="Proteomes" id="UP000070366">
    <property type="component" value="Unassembled WGS sequence"/>
</dbReference>
<dbReference type="EMBL" id="LSZW01000066">
    <property type="protein sequence ID" value="KXK64126.1"/>
    <property type="molecule type" value="Genomic_DNA"/>
</dbReference>
<dbReference type="SUPFAM" id="SSF109604">
    <property type="entry name" value="HD-domain/PDEase-like"/>
    <property type="match status" value="1"/>
</dbReference>
<dbReference type="STRING" id="626937.HMPREF3293_03037"/>
<dbReference type="AlphaFoldDB" id="A0A136Q0Z5"/>
<dbReference type="RefSeq" id="WP_066523094.1">
    <property type="nucleotide sequence ID" value="NZ_CABMOF010000012.1"/>
</dbReference>
<evidence type="ECO:0000313" key="3">
    <source>
        <dbReference type="Proteomes" id="UP000070366"/>
    </source>
</evidence>
<dbReference type="OrthoDB" id="357543at2"/>
<feature type="domain" description="HD" evidence="1">
    <location>
        <begin position="56"/>
        <end position="186"/>
    </location>
</feature>
<organism evidence="2 3">
    <name type="scientific">Christensenella minuta</name>
    <dbReference type="NCBI Taxonomy" id="626937"/>
    <lineage>
        <taxon>Bacteria</taxon>
        <taxon>Bacillati</taxon>
        <taxon>Bacillota</taxon>
        <taxon>Clostridia</taxon>
        <taxon>Christensenellales</taxon>
        <taxon>Christensenellaceae</taxon>
        <taxon>Christensenella</taxon>
    </lineage>
</organism>
<dbReference type="InterPro" id="IPR006674">
    <property type="entry name" value="HD_domain"/>
</dbReference>
<dbReference type="Pfam" id="PF01966">
    <property type="entry name" value="HD"/>
    <property type="match status" value="1"/>
</dbReference>
<protein>
    <recommendedName>
        <fullName evidence="1">HD domain-containing protein</fullName>
    </recommendedName>
</protein>
<name>A0A136Q0Z5_9FIRM</name>
<sequence>MGAQEQINELKNEFRELLLSTRREGIADLLAWLEETDFYSAPASTSKHGAYEGGLLNHSMNVYKLLANFNKNIKCDREDSLVIASLLHDVCKTNMYVKGIKNVKTPGKREWTEKEVYMIEDELPIGHGEKSVYLLMKHIDLTEEEAIAIRWHMSGYDDAARSYIGGITQSKAFEKYPLAPALAIADMYATYFAD</sequence>
<dbReference type="KEGG" id="cmiu:B1H56_13920"/>
<comment type="caution">
    <text evidence="2">The sequence shown here is derived from an EMBL/GenBank/DDBJ whole genome shotgun (WGS) entry which is preliminary data.</text>
</comment>
<evidence type="ECO:0000259" key="1">
    <source>
        <dbReference type="Pfam" id="PF01966"/>
    </source>
</evidence>
<proteinExistence type="predicted"/>
<gene>
    <name evidence="2" type="ORF">HMPREF3293_03037</name>
</gene>
<dbReference type="Gene3D" id="1.10.3210.10">
    <property type="entry name" value="Hypothetical protein af1432"/>
    <property type="match status" value="1"/>
</dbReference>
<accession>A0A136Q0Z5</accession>